<name>A0A345Y2H5_9NEIS</name>
<evidence type="ECO:0000313" key="3">
    <source>
        <dbReference type="Proteomes" id="UP000254537"/>
    </source>
</evidence>
<protein>
    <submittedName>
        <fullName evidence="2">AAA family ATPase</fullName>
    </submittedName>
</protein>
<dbReference type="SMART" id="SM00382">
    <property type="entry name" value="AAA"/>
    <property type="match status" value="1"/>
</dbReference>
<dbReference type="OrthoDB" id="8581376at2"/>
<reference evidence="2 3" key="1">
    <citation type="submission" date="2018-07" db="EMBL/GenBank/DDBJ databases">
        <title>Crenobacter cavernae sp. nov., isolated from a karst cave.</title>
        <authorList>
            <person name="Zhu H."/>
        </authorList>
    </citation>
    <scope>NUCLEOTIDE SEQUENCE [LARGE SCALE GENOMIC DNA]</scope>
    <source>
        <strain evidence="2 3">K1W11S-77</strain>
    </source>
</reference>
<evidence type="ECO:0000259" key="1">
    <source>
        <dbReference type="SMART" id="SM00382"/>
    </source>
</evidence>
<dbReference type="SUPFAM" id="SSF52540">
    <property type="entry name" value="P-loop containing nucleoside triphosphate hydrolases"/>
    <property type="match status" value="1"/>
</dbReference>
<dbReference type="Gene3D" id="3.40.50.300">
    <property type="entry name" value="P-loop containing nucleotide triphosphate hydrolases"/>
    <property type="match status" value="1"/>
</dbReference>
<dbReference type="EMBL" id="CP031337">
    <property type="protein sequence ID" value="AXK38127.1"/>
    <property type="molecule type" value="Genomic_DNA"/>
</dbReference>
<dbReference type="AlphaFoldDB" id="A0A345Y2H5"/>
<accession>A0A345Y2H5</accession>
<dbReference type="InterPro" id="IPR008868">
    <property type="entry name" value="TniB"/>
</dbReference>
<dbReference type="InterPro" id="IPR003593">
    <property type="entry name" value="AAA+_ATPase"/>
</dbReference>
<dbReference type="KEGG" id="ccah:DWG20_01040"/>
<dbReference type="InterPro" id="IPR027417">
    <property type="entry name" value="P-loop_NTPase"/>
</dbReference>
<organism evidence="2 3">
    <name type="scientific">Crenobacter cavernae</name>
    <dbReference type="NCBI Taxonomy" id="2290923"/>
    <lineage>
        <taxon>Bacteria</taxon>
        <taxon>Pseudomonadati</taxon>
        <taxon>Pseudomonadota</taxon>
        <taxon>Betaproteobacteria</taxon>
        <taxon>Neisseriales</taxon>
        <taxon>Neisseriaceae</taxon>
        <taxon>Crenobacter</taxon>
    </lineage>
</organism>
<proteinExistence type="predicted"/>
<feature type="domain" description="AAA+ ATPase" evidence="1">
    <location>
        <begin position="44"/>
        <end position="201"/>
    </location>
</feature>
<dbReference type="Pfam" id="PF05621">
    <property type="entry name" value="TniB"/>
    <property type="match status" value="1"/>
</dbReference>
<dbReference type="Proteomes" id="UP000254537">
    <property type="component" value="Chromosome"/>
</dbReference>
<gene>
    <name evidence="2" type="ORF">DWG20_01040</name>
</gene>
<sequence>MITSGTDLYDEIGKVEQRRLLFPDFDKAYRRISRIHRMSLAGNQPRHLMILGPSGAGKSSVLEEYVRYFPVIEEPEQRRIPVLRVEIKSSPTVRSLAEDILKAMGVPMAYRGTVNEKTDRVISSLQKLKVELLMLDEVQHLLGATKRSFGSNNETEWLKTLLNQIDIPVVLAGLPYGRALLSTNEQLRRRLDGVRNLNPFSVEDEDSAADFAGVISWFDSEIHSGHPIGLHEGDMLYRLYYATDGLIGYLSKLLIGALEIRLEHGHKQVENWMLEQSFTQNLWDEGVGTLNPFHKKFVHRRLNKTNELFAPTAFSAMAVSAT</sequence>
<dbReference type="RefSeq" id="WP_115432009.1">
    <property type="nucleotide sequence ID" value="NZ_CP031337.1"/>
</dbReference>
<evidence type="ECO:0000313" key="2">
    <source>
        <dbReference type="EMBL" id="AXK38127.1"/>
    </source>
</evidence>